<dbReference type="OrthoDB" id="885871at2"/>
<gene>
    <name evidence="4" type="ORF">EFA69_06470</name>
</gene>
<dbReference type="InterPro" id="IPR036162">
    <property type="entry name" value="Resolvase-like_N_sf"/>
</dbReference>
<dbReference type="RefSeq" id="WP_123132290.1">
    <property type="nucleotide sequence ID" value="NZ_RJJE01000006.1"/>
</dbReference>
<dbReference type="InterPro" id="IPR006119">
    <property type="entry name" value="Resolv_N"/>
</dbReference>
<keyword evidence="2" id="KW-0233">DNA recombination</keyword>
<name>A0A3M9MZF0_9BACT</name>
<dbReference type="Proteomes" id="UP000271010">
    <property type="component" value="Unassembled WGS sequence"/>
</dbReference>
<dbReference type="PANTHER" id="PTHR30461:SF2">
    <property type="entry name" value="SERINE RECOMBINASE PINE-RELATED"/>
    <property type="match status" value="1"/>
</dbReference>
<sequence>MKVIEFYRVSTQRQGQSGLGQQGQERDVREYIRSTGATSIATFIEVESGGNKDRISADKAPVLSQLLAKRPKLHEAIKLSIETGAVILVKELSRLTRFSLLMNYIAASGARFVCVNSPNDDMTILRIKCALHEDELLKVSQRTKAALKSKKLQGFNLGTPQNLTNEHRLKGSQSRQKQVQESIISRQSIDKILDLRLKEKMTLKQIADKLNHLGYKTPRGLEFKTGTVDMYLRRHQKDSESVTV</sequence>
<keyword evidence="5" id="KW-1185">Reference proteome</keyword>
<dbReference type="GO" id="GO:0000150">
    <property type="term" value="F:DNA strand exchange activity"/>
    <property type="evidence" value="ECO:0007669"/>
    <property type="project" value="InterPro"/>
</dbReference>
<dbReference type="Pfam" id="PF00239">
    <property type="entry name" value="Resolvase"/>
    <property type="match status" value="1"/>
</dbReference>
<dbReference type="PANTHER" id="PTHR30461">
    <property type="entry name" value="DNA-INVERTASE FROM LAMBDOID PROPHAGE"/>
    <property type="match status" value="1"/>
</dbReference>
<dbReference type="InterPro" id="IPR050639">
    <property type="entry name" value="SSR_resolvase"/>
</dbReference>
<dbReference type="SMART" id="SM00857">
    <property type="entry name" value="Resolvase"/>
    <property type="match status" value="1"/>
</dbReference>
<evidence type="ECO:0000313" key="5">
    <source>
        <dbReference type="Proteomes" id="UP000271010"/>
    </source>
</evidence>
<feature type="domain" description="Resolvase/invertase-type recombinase catalytic" evidence="3">
    <location>
        <begin position="3"/>
        <end position="156"/>
    </location>
</feature>
<evidence type="ECO:0000256" key="1">
    <source>
        <dbReference type="ARBA" id="ARBA00023125"/>
    </source>
</evidence>
<proteinExistence type="predicted"/>
<dbReference type="SUPFAM" id="SSF53041">
    <property type="entry name" value="Resolvase-like"/>
    <property type="match status" value="1"/>
</dbReference>
<accession>A0A3M9MZF0</accession>
<dbReference type="GO" id="GO:0003677">
    <property type="term" value="F:DNA binding"/>
    <property type="evidence" value="ECO:0007669"/>
    <property type="project" value="UniProtKB-KW"/>
</dbReference>
<dbReference type="Gene3D" id="3.40.50.1390">
    <property type="entry name" value="Resolvase, N-terminal catalytic domain"/>
    <property type="match status" value="1"/>
</dbReference>
<keyword evidence="1" id="KW-0238">DNA-binding</keyword>
<evidence type="ECO:0000313" key="4">
    <source>
        <dbReference type="EMBL" id="RNI30931.1"/>
    </source>
</evidence>
<comment type="caution">
    <text evidence="4">The sequence shown here is derived from an EMBL/GenBank/DDBJ whole genome shotgun (WGS) entry which is preliminary data.</text>
</comment>
<dbReference type="AlphaFoldDB" id="A0A3M9MZF0"/>
<reference evidence="4 5" key="1">
    <citation type="submission" date="2018-11" db="EMBL/GenBank/DDBJ databases">
        <title>Rufibacter latericius sp. nov., isolated from water in Baiyang Lake.</title>
        <authorList>
            <person name="Yang Y."/>
        </authorList>
    </citation>
    <scope>NUCLEOTIDE SEQUENCE [LARGE SCALE GENOMIC DNA]</scope>
    <source>
        <strain evidence="4 5">MCC P1</strain>
    </source>
</reference>
<dbReference type="EMBL" id="RJJE01000006">
    <property type="protein sequence ID" value="RNI30931.1"/>
    <property type="molecule type" value="Genomic_DNA"/>
</dbReference>
<protein>
    <submittedName>
        <fullName evidence="4">Recombinase family protein</fullName>
    </submittedName>
</protein>
<evidence type="ECO:0000259" key="3">
    <source>
        <dbReference type="SMART" id="SM00857"/>
    </source>
</evidence>
<organism evidence="4 5">
    <name type="scientific">Rufibacter immobilis</name>
    <dbReference type="NCBI Taxonomy" id="1348778"/>
    <lineage>
        <taxon>Bacteria</taxon>
        <taxon>Pseudomonadati</taxon>
        <taxon>Bacteroidota</taxon>
        <taxon>Cytophagia</taxon>
        <taxon>Cytophagales</taxon>
        <taxon>Hymenobacteraceae</taxon>
        <taxon>Rufibacter</taxon>
    </lineage>
</organism>
<evidence type="ECO:0000256" key="2">
    <source>
        <dbReference type="ARBA" id="ARBA00023172"/>
    </source>
</evidence>